<dbReference type="HOGENOM" id="CLU_094876_1_0_5"/>
<protein>
    <submittedName>
        <fullName evidence="2">MaoC-like hydratase protein</fullName>
    </submittedName>
</protein>
<gene>
    <name evidence="2" type="ORF">IE4771_CH03291</name>
</gene>
<dbReference type="OrthoDB" id="9797938at2"/>
<dbReference type="CDD" id="cd03454">
    <property type="entry name" value="YdeM"/>
    <property type="match status" value="1"/>
</dbReference>
<dbReference type="RefSeq" id="WP_038690378.1">
    <property type="nucleotide sequence ID" value="NZ_CP006986.1"/>
</dbReference>
<name>A0A060I8P8_RHIET</name>
<evidence type="ECO:0000313" key="2">
    <source>
        <dbReference type="EMBL" id="AIC28375.1"/>
    </source>
</evidence>
<dbReference type="EMBL" id="CP006986">
    <property type="protein sequence ID" value="AIC28375.1"/>
    <property type="molecule type" value="Genomic_DNA"/>
</dbReference>
<dbReference type="InterPro" id="IPR029069">
    <property type="entry name" value="HotDog_dom_sf"/>
</dbReference>
<dbReference type="Proteomes" id="UP000027180">
    <property type="component" value="Chromosome"/>
</dbReference>
<reference evidence="2 3" key="1">
    <citation type="submission" date="2013-12" db="EMBL/GenBank/DDBJ databases">
        <title>Complete genome sequence of Rhizobium etli bv. mimosae IE4771.</title>
        <authorList>
            <person name="Bustos P."/>
            <person name="Santamaria R.I."/>
            <person name="Lozano L."/>
            <person name="Ormeno-Orrillo E."/>
            <person name="Rogel M.A."/>
            <person name="Romero D."/>
            <person name="Cevallos M.A."/>
            <person name="Martinez-Romero E."/>
            <person name="Gonzalez V."/>
        </authorList>
    </citation>
    <scope>NUCLEOTIDE SEQUENCE [LARGE SCALE GENOMIC DNA]</scope>
    <source>
        <strain evidence="2 3">IE4771</strain>
    </source>
</reference>
<dbReference type="InterPro" id="IPR002539">
    <property type="entry name" value="MaoC-like_dom"/>
</dbReference>
<dbReference type="Gene3D" id="3.10.129.10">
    <property type="entry name" value="Hotdog Thioesterase"/>
    <property type="match status" value="1"/>
</dbReference>
<proteinExistence type="predicted"/>
<dbReference type="SUPFAM" id="SSF54637">
    <property type="entry name" value="Thioesterase/thiol ester dehydrase-isomerase"/>
    <property type="match status" value="1"/>
</dbReference>
<dbReference type="KEGG" id="rei:IE4771_CH03291"/>
<evidence type="ECO:0000313" key="3">
    <source>
        <dbReference type="Proteomes" id="UP000027180"/>
    </source>
</evidence>
<organism evidence="2 3">
    <name type="scientific">Rhizobium etli bv. mimosae str. IE4771</name>
    <dbReference type="NCBI Taxonomy" id="1432050"/>
    <lineage>
        <taxon>Bacteria</taxon>
        <taxon>Pseudomonadati</taxon>
        <taxon>Pseudomonadota</taxon>
        <taxon>Alphaproteobacteria</taxon>
        <taxon>Hyphomicrobiales</taxon>
        <taxon>Rhizobiaceae</taxon>
        <taxon>Rhizobium/Agrobacterium group</taxon>
        <taxon>Rhizobium</taxon>
    </lineage>
</organism>
<accession>A0A060I8P8</accession>
<evidence type="ECO:0000259" key="1">
    <source>
        <dbReference type="Pfam" id="PF01575"/>
    </source>
</evidence>
<sequence>MRMSELYAVGEKAEIGSYTFTEENIIRFATRYDPQRFHVDKEAAKNTLFGGLCASGWHTTAAWMRTFLAFWQRQSVMLAEKGQTSPKLGPSPGFQKLQWLRPVFAGDVVTYSVAFLSSRPLASRPGWHLNTILCEGVNQNGEAVMRFESGVLDFD</sequence>
<feature type="domain" description="MaoC-like" evidence="1">
    <location>
        <begin position="11"/>
        <end position="113"/>
    </location>
</feature>
<dbReference type="AlphaFoldDB" id="A0A060I8P8"/>
<dbReference type="Pfam" id="PF01575">
    <property type="entry name" value="MaoC_dehydratas"/>
    <property type="match status" value="1"/>
</dbReference>